<dbReference type="Gene3D" id="3.40.50.300">
    <property type="entry name" value="P-loop containing nucleotide triphosphate hydrolases"/>
    <property type="match status" value="1"/>
</dbReference>
<dbReference type="PROSITE" id="PS50893">
    <property type="entry name" value="ABC_TRANSPORTER_2"/>
    <property type="match status" value="1"/>
</dbReference>
<comment type="caution">
    <text evidence="6">The sequence shown here is derived from an EMBL/GenBank/DDBJ whole genome shotgun (WGS) entry which is preliminary data.</text>
</comment>
<evidence type="ECO:0000256" key="4">
    <source>
        <dbReference type="ARBA" id="ARBA00022840"/>
    </source>
</evidence>
<evidence type="ECO:0000259" key="5">
    <source>
        <dbReference type="PROSITE" id="PS50893"/>
    </source>
</evidence>
<dbReference type="InterPro" id="IPR003593">
    <property type="entry name" value="AAA+_ATPase"/>
</dbReference>
<dbReference type="InterPro" id="IPR050319">
    <property type="entry name" value="ABC_transp_ATP-bind"/>
</dbReference>
<sequence>MTEARANNIINVVNLHKSYTDAHPVLHSISFHLTEGECLGVVGESGCGKSTLARCLLTLTGWQSGEIYFDGLRLSGMGNRELREARSRMSAVFQNPASALNPRLPILDSLMEPLDERKGFVPSFLAGERPARRLEVAEALLATVGLSADALFKHPHELSGGEKQRIMIARAISTEPAFIVLDEPTASLDVTTQSVILNLLKDLQETLSLSYLFISHDLAAVHFMSDRIMVMRSGHILDEFSKSRIFDEQRHHYTKLLLEVFSG</sequence>
<comment type="similarity">
    <text evidence="1">Belongs to the ABC transporter superfamily.</text>
</comment>
<dbReference type="Pfam" id="PF00005">
    <property type="entry name" value="ABC_tran"/>
    <property type="match status" value="1"/>
</dbReference>
<dbReference type="CDD" id="cd03257">
    <property type="entry name" value="ABC_NikE_OppD_transporters"/>
    <property type="match status" value="1"/>
</dbReference>
<evidence type="ECO:0000313" key="7">
    <source>
        <dbReference type="Proteomes" id="UP001248709"/>
    </source>
</evidence>
<evidence type="ECO:0000256" key="3">
    <source>
        <dbReference type="ARBA" id="ARBA00022741"/>
    </source>
</evidence>
<dbReference type="InterPro" id="IPR003439">
    <property type="entry name" value="ABC_transporter-like_ATP-bd"/>
</dbReference>
<name>A0ABU3H646_9BACL</name>
<dbReference type="PANTHER" id="PTHR43776:SF7">
    <property type="entry name" value="D,D-DIPEPTIDE TRANSPORT ATP-BINDING PROTEIN DDPF-RELATED"/>
    <property type="match status" value="1"/>
</dbReference>
<proteinExistence type="inferred from homology"/>
<dbReference type="PROSITE" id="PS00211">
    <property type="entry name" value="ABC_TRANSPORTER_1"/>
    <property type="match status" value="1"/>
</dbReference>
<dbReference type="Proteomes" id="UP001248709">
    <property type="component" value="Unassembled WGS sequence"/>
</dbReference>
<dbReference type="SMART" id="SM00382">
    <property type="entry name" value="AAA"/>
    <property type="match status" value="1"/>
</dbReference>
<keyword evidence="7" id="KW-1185">Reference proteome</keyword>
<evidence type="ECO:0000256" key="2">
    <source>
        <dbReference type="ARBA" id="ARBA00022448"/>
    </source>
</evidence>
<gene>
    <name evidence="6" type="ORF">J2Z22_001808</name>
</gene>
<dbReference type="InterPro" id="IPR027417">
    <property type="entry name" value="P-loop_NTPase"/>
</dbReference>
<evidence type="ECO:0000313" key="6">
    <source>
        <dbReference type="EMBL" id="MDT3426282.1"/>
    </source>
</evidence>
<keyword evidence="4" id="KW-0067">ATP-binding</keyword>
<feature type="domain" description="ABC transporter" evidence="5">
    <location>
        <begin position="10"/>
        <end position="258"/>
    </location>
</feature>
<evidence type="ECO:0000256" key="1">
    <source>
        <dbReference type="ARBA" id="ARBA00005417"/>
    </source>
</evidence>
<organism evidence="6 7">
    <name type="scientific">Paenibacillus forsythiae</name>
    <dbReference type="NCBI Taxonomy" id="365616"/>
    <lineage>
        <taxon>Bacteria</taxon>
        <taxon>Bacillati</taxon>
        <taxon>Bacillota</taxon>
        <taxon>Bacilli</taxon>
        <taxon>Bacillales</taxon>
        <taxon>Paenibacillaceae</taxon>
        <taxon>Paenibacillus</taxon>
    </lineage>
</organism>
<dbReference type="SUPFAM" id="SSF52540">
    <property type="entry name" value="P-loop containing nucleoside triphosphate hydrolases"/>
    <property type="match status" value="1"/>
</dbReference>
<reference evidence="6 7" key="1">
    <citation type="submission" date="2023-07" db="EMBL/GenBank/DDBJ databases">
        <title>Genomic Encyclopedia of Type Strains, Phase IV (KMG-IV): sequencing the most valuable type-strain genomes for metagenomic binning, comparative biology and taxonomic classification.</title>
        <authorList>
            <person name="Goeker M."/>
        </authorList>
    </citation>
    <scope>NUCLEOTIDE SEQUENCE [LARGE SCALE GENOMIC DNA]</scope>
    <source>
        <strain evidence="6 7">T98</strain>
    </source>
</reference>
<keyword evidence="3" id="KW-0547">Nucleotide-binding</keyword>
<dbReference type="EMBL" id="JAUSUY010000006">
    <property type="protein sequence ID" value="MDT3426282.1"/>
    <property type="molecule type" value="Genomic_DNA"/>
</dbReference>
<keyword evidence="2" id="KW-0813">Transport</keyword>
<dbReference type="RefSeq" id="WP_025698034.1">
    <property type="nucleotide sequence ID" value="NZ_JAUSUY010000006.1"/>
</dbReference>
<protein>
    <submittedName>
        <fullName evidence="6">ABC-type glutathione transport system ATPase component</fullName>
    </submittedName>
</protein>
<accession>A0ABU3H646</accession>
<dbReference type="PANTHER" id="PTHR43776">
    <property type="entry name" value="TRANSPORT ATP-BINDING PROTEIN"/>
    <property type="match status" value="1"/>
</dbReference>
<dbReference type="InterPro" id="IPR017871">
    <property type="entry name" value="ABC_transporter-like_CS"/>
</dbReference>